<dbReference type="InterPro" id="IPR001126">
    <property type="entry name" value="UmuC"/>
</dbReference>
<dbReference type="STRING" id="572544.Ilyop_0067"/>
<dbReference type="GO" id="GO:0042276">
    <property type="term" value="P:error-prone translesion synthesis"/>
    <property type="evidence" value="ECO:0007669"/>
    <property type="project" value="TreeGrafter"/>
</dbReference>
<dbReference type="PANTHER" id="PTHR11076">
    <property type="entry name" value="DNA REPAIR POLYMERASE UMUC / TRANSFERASE FAMILY MEMBER"/>
    <property type="match status" value="1"/>
</dbReference>
<dbReference type="HOGENOM" id="CLU_012348_1_1_0"/>
<dbReference type="RefSeq" id="WP_013386528.1">
    <property type="nucleotide sequence ID" value="NC_014632.1"/>
</dbReference>
<dbReference type="GO" id="GO:0003887">
    <property type="term" value="F:DNA-directed DNA polymerase activity"/>
    <property type="evidence" value="ECO:0007669"/>
    <property type="project" value="UniProtKB-KW"/>
</dbReference>
<dbReference type="PANTHER" id="PTHR11076:SF33">
    <property type="entry name" value="DNA POLYMERASE KAPPA"/>
    <property type="match status" value="1"/>
</dbReference>
<keyword evidence="3" id="KW-0808">Transferase</keyword>
<dbReference type="Gene3D" id="3.30.70.270">
    <property type="match status" value="1"/>
</dbReference>
<dbReference type="Gene3D" id="3.40.1170.60">
    <property type="match status" value="1"/>
</dbReference>
<dbReference type="SUPFAM" id="SSF56672">
    <property type="entry name" value="DNA/RNA polymerases"/>
    <property type="match status" value="1"/>
</dbReference>
<evidence type="ECO:0000313" key="3">
    <source>
        <dbReference type="EMBL" id="ADO81857.1"/>
    </source>
</evidence>
<keyword evidence="3" id="KW-0239">DNA-directed DNA polymerase</keyword>
<dbReference type="GO" id="GO:0005829">
    <property type="term" value="C:cytosol"/>
    <property type="evidence" value="ECO:0007669"/>
    <property type="project" value="TreeGrafter"/>
</dbReference>
<dbReference type="GO" id="GO:0006281">
    <property type="term" value="P:DNA repair"/>
    <property type="evidence" value="ECO:0007669"/>
    <property type="project" value="InterPro"/>
</dbReference>
<dbReference type="NCBIfam" id="NF002677">
    <property type="entry name" value="PRK02406.1"/>
    <property type="match status" value="1"/>
</dbReference>
<sequence>MDRIILHIDFDMFFAAVELLDNPMLKNKAIAVAPPKAKRGIITTASYEARKFGIGSGMAIDIAKRKCPDLTLVSPRMWKYEKINRIFREIVSQYTDRYEFVALDEAYLDITYTYEFYDTPDQLAVNIQKDMYRKTGCTCSVGLGYNKISAKLASEKNKPNGFGKLKTKKEFIKYTADKKLTKINGIGNKMAENLYHLFYKETLGQLREVSLDELRFYLGKPGVTIYHMIRGIDSRIIGDCYKRDGYASRQTFQKDIFGREEVLKKIVKRIEEASWQMKKDNKSAYTVSLIIRYSEGFHRITKNKTLKNPVKEPLEIYKVIEKISEEVELDKFIRQIGVRLSKTGKTSKLYQLSFGEGKSFTRKKEVFKLTYELKKNFGRRVILDPLEARSR</sequence>
<dbReference type="OrthoDB" id="9808813at2"/>
<dbReference type="CDD" id="cd03586">
    <property type="entry name" value="PolY_Pol_IV_kappa"/>
    <property type="match status" value="1"/>
</dbReference>
<gene>
    <name evidence="3" type="ordered locus">Ilyop_0067</name>
</gene>
<dbReference type="Gene3D" id="3.30.1490.100">
    <property type="entry name" value="DNA polymerase, Y-family, little finger domain"/>
    <property type="match status" value="1"/>
</dbReference>
<evidence type="ECO:0000256" key="1">
    <source>
        <dbReference type="ARBA" id="ARBA00010945"/>
    </source>
</evidence>
<dbReference type="Pfam" id="PF00817">
    <property type="entry name" value="IMS"/>
    <property type="match status" value="1"/>
</dbReference>
<dbReference type="InterPro" id="IPR050116">
    <property type="entry name" value="DNA_polymerase-Y"/>
</dbReference>
<evidence type="ECO:0000259" key="2">
    <source>
        <dbReference type="PROSITE" id="PS50173"/>
    </source>
</evidence>
<proteinExistence type="inferred from homology"/>
<comment type="similarity">
    <text evidence="1">Belongs to the DNA polymerase type-Y family.</text>
</comment>
<keyword evidence="3" id="KW-0548">Nucleotidyltransferase</keyword>
<dbReference type="InterPro" id="IPR043128">
    <property type="entry name" value="Rev_trsase/Diguanyl_cyclase"/>
</dbReference>
<organism evidence="3 4">
    <name type="scientific">Ilyobacter polytropus (strain ATCC 51220 / DSM 2926 / LMG 16218 / CuHBu1)</name>
    <dbReference type="NCBI Taxonomy" id="572544"/>
    <lineage>
        <taxon>Bacteria</taxon>
        <taxon>Fusobacteriati</taxon>
        <taxon>Fusobacteriota</taxon>
        <taxon>Fusobacteriia</taxon>
        <taxon>Fusobacteriales</taxon>
        <taxon>Fusobacteriaceae</taxon>
        <taxon>Ilyobacter</taxon>
    </lineage>
</organism>
<dbReference type="Pfam" id="PF11799">
    <property type="entry name" value="IMS_C"/>
    <property type="match status" value="1"/>
</dbReference>
<dbReference type="SUPFAM" id="SSF100879">
    <property type="entry name" value="Lesion bypass DNA polymerase (Y-family), little finger domain"/>
    <property type="match status" value="1"/>
</dbReference>
<evidence type="ECO:0000313" key="4">
    <source>
        <dbReference type="Proteomes" id="UP000006875"/>
    </source>
</evidence>
<dbReference type="EMBL" id="CP002281">
    <property type="protein sequence ID" value="ADO81857.1"/>
    <property type="molecule type" value="Genomic_DNA"/>
</dbReference>
<protein>
    <submittedName>
        <fullName evidence="3">DNA-directed DNA polymerase</fullName>
        <ecNumber evidence="3">2.7.7.7</ecNumber>
    </submittedName>
</protein>
<dbReference type="KEGG" id="ipo:Ilyop_0067"/>
<dbReference type="InterPro" id="IPR036775">
    <property type="entry name" value="DNA_pol_Y-fam_lit_finger_sf"/>
</dbReference>
<dbReference type="InterPro" id="IPR017961">
    <property type="entry name" value="DNA_pol_Y-fam_little_finger"/>
</dbReference>
<keyword evidence="4" id="KW-1185">Reference proteome</keyword>
<dbReference type="eggNOG" id="COG0389">
    <property type="taxonomic scope" value="Bacteria"/>
</dbReference>
<dbReference type="GO" id="GO:0009432">
    <property type="term" value="P:SOS response"/>
    <property type="evidence" value="ECO:0007669"/>
    <property type="project" value="TreeGrafter"/>
</dbReference>
<dbReference type="Proteomes" id="UP000006875">
    <property type="component" value="Chromosome"/>
</dbReference>
<dbReference type="PROSITE" id="PS50173">
    <property type="entry name" value="UMUC"/>
    <property type="match status" value="1"/>
</dbReference>
<dbReference type="EC" id="2.7.7.7" evidence="3"/>
<dbReference type="AlphaFoldDB" id="E3H698"/>
<reference evidence="3 4" key="1">
    <citation type="journal article" date="2010" name="Stand. Genomic Sci.">
        <title>Complete genome sequence of Ilyobacter polytropus type strain (CuHbu1).</title>
        <authorList>
            <person name="Sikorski J."/>
            <person name="Chertkov O."/>
            <person name="Lapidus A."/>
            <person name="Nolan M."/>
            <person name="Lucas S."/>
            <person name="Del Rio T.G."/>
            <person name="Tice H."/>
            <person name="Cheng J.F."/>
            <person name="Tapia R."/>
            <person name="Han C."/>
            <person name="Goodwin L."/>
            <person name="Pitluck S."/>
            <person name="Liolios K."/>
            <person name="Ivanova N."/>
            <person name="Mavromatis K."/>
            <person name="Mikhailova N."/>
            <person name="Pati A."/>
            <person name="Chen A."/>
            <person name="Palaniappan K."/>
            <person name="Land M."/>
            <person name="Hauser L."/>
            <person name="Chang Y.J."/>
            <person name="Jeffries C.D."/>
            <person name="Brambilla E."/>
            <person name="Yasawong M."/>
            <person name="Rohde M."/>
            <person name="Pukall R."/>
            <person name="Spring S."/>
            <person name="Goker M."/>
            <person name="Woyke T."/>
            <person name="Bristow J."/>
            <person name="Eisen J.A."/>
            <person name="Markowitz V."/>
            <person name="Hugenholtz P."/>
            <person name="Kyrpides N.C."/>
            <person name="Klenk H.P."/>
        </authorList>
    </citation>
    <scope>NUCLEOTIDE SEQUENCE [LARGE SCALE GENOMIC DNA]</scope>
    <source>
        <strain evidence="4">ATCC 51220 / DSM 2926 / LMG 16218 / CuHBu1</strain>
    </source>
</reference>
<dbReference type="InterPro" id="IPR022880">
    <property type="entry name" value="DNApol_IV"/>
</dbReference>
<dbReference type="Gene3D" id="1.10.150.20">
    <property type="entry name" value="5' to 3' exonuclease, C-terminal subdomain"/>
    <property type="match status" value="1"/>
</dbReference>
<feature type="domain" description="UmuC" evidence="2">
    <location>
        <begin position="5"/>
        <end position="187"/>
    </location>
</feature>
<dbReference type="GO" id="GO:0003684">
    <property type="term" value="F:damaged DNA binding"/>
    <property type="evidence" value="ECO:0007669"/>
    <property type="project" value="InterPro"/>
</dbReference>
<name>E3H698_ILYPC</name>
<dbReference type="InterPro" id="IPR043502">
    <property type="entry name" value="DNA/RNA_pol_sf"/>
</dbReference>
<accession>E3H698</accession>